<evidence type="ECO:0008006" key="4">
    <source>
        <dbReference type="Google" id="ProtNLM"/>
    </source>
</evidence>
<dbReference type="AlphaFoldDB" id="A0A8E5HQD8"/>
<dbReference type="InterPro" id="IPR011990">
    <property type="entry name" value="TPR-like_helical_dom_sf"/>
</dbReference>
<reference evidence="2" key="1">
    <citation type="submission" date="2020-03" db="EMBL/GenBank/DDBJ databases">
        <title>A mixture of massive structural variations and highly conserved coding sequences in Ustilaginoidea virens genome.</title>
        <authorList>
            <person name="Zhang K."/>
            <person name="Zhao Z."/>
            <person name="Zhang Z."/>
            <person name="Li Y."/>
            <person name="Hsiang T."/>
            <person name="Sun W."/>
        </authorList>
    </citation>
    <scope>NUCLEOTIDE SEQUENCE</scope>
    <source>
        <strain evidence="2">UV-8b</strain>
    </source>
</reference>
<accession>A0A8E5HQD8</accession>
<protein>
    <recommendedName>
        <fullName evidence="4">Tetratricopeptide-like helical</fullName>
    </recommendedName>
</protein>
<dbReference type="KEGG" id="uvi:66064482"/>
<dbReference type="InterPro" id="IPR019734">
    <property type="entry name" value="TPR_rpt"/>
</dbReference>
<dbReference type="Gene3D" id="1.25.40.10">
    <property type="entry name" value="Tetratricopeptide repeat domain"/>
    <property type="match status" value="1"/>
</dbReference>
<dbReference type="EMBL" id="CP072755">
    <property type="protein sequence ID" value="QUC19463.1"/>
    <property type="molecule type" value="Genomic_DNA"/>
</dbReference>
<sequence>MATRRAPKLSCLLCKMCFLPNRTPLLVRISRTSVFSHAPSTHQTRPYAIARPPRNSPTSSQIFNLSEIPLSAFESVIYRNGDSFKRLTCSEYYQAAQRFAEAIKRGSSPWAVSISGRDAISADTLHSVACIMRQMQSKTADAFATALWSSASEMGHRPSTLSLARQLIRSGAYTRIPQLRKVEARFEELVSSGKDADALTAAGELLFEQGRFDAAVATTRRALQLSERFEWRPYCELCLGKAYVKTGKGDEARRIFDRLAEDGLVEADVELADLLKRRESGEVAQRLYAAACNGRRDMFARLSEMELDGGAMPADQRSTEERRLWAMEWLRLADTRAAY</sequence>
<evidence type="ECO:0000313" key="2">
    <source>
        <dbReference type="EMBL" id="QUC19463.1"/>
    </source>
</evidence>
<dbReference type="OrthoDB" id="5379420at2759"/>
<organism evidence="2 3">
    <name type="scientific">Ustilaginoidea virens</name>
    <name type="common">Rice false smut fungus</name>
    <name type="synonym">Villosiclava virens</name>
    <dbReference type="NCBI Taxonomy" id="1159556"/>
    <lineage>
        <taxon>Eukaryota</taxon>
        <taxon>Fungi</taxon>
        <taxon>Dikarya</taxon>
        <taxon>Ascomycota</taxon>
        <taxon>Pezizomycotina</taxon>
        <taxon>Sordariomycetes</taxon>
        <taxon>Hypocreomycetidae</taxon>
        <taxon>Hypocreales</taxon>
        <taxon>Clavicipitaceae</taxon>
        <taxon>Ustilaginoidea</taxon>
    </lineage>
</organism>
<dbReference type="Proteomes" id="UP000027002">
    <property type="component" value="Chromosome 3"/>
</dbReference>
<keyword evidence="1" id="KW-0802">TPR repeat</keyword>
<proteinExistence type="predicted"/>
<dbReference type="PROSITE" id="PS50005">
    <property type="entry name" value="TPR"/>
    <property type="match status" value="1"/>
</dbReference>
<dbReference type="SUPFAM" id="SSF48452">
    <property type="entry name" value="TPR-like"/>
    <property type="match status" value="1"/>
</dbReference>
<gene>
    <name evidence="2" type="ORF">UV8b_03704</name>
</gene>
<evidence type="ECO:0000256" key="1">
    <source>
        <dbReference type="PROSITE-ProRule" id="PRU00339"/>
    </source>
</evidence>
<keyword evidence="3" id="KW-1185">Reference proteome</keyword>
<dbReference type="RefSeq" id="XP_042997136.1">
    <property type="nucleotide sequence ID" value="XM_043141202.1"/>
</dbReference>
<name>A0A8E5HQD8_USTVR</name>
<feature type="repeat" description="TPR" evidence="1">
    <location>
        <begin position="196"/>
        <end position="229"/>
    </location>
</feature>
<dbReference type="GeneID" id="66064482"/>
<evidence type="ECO:0000313" key="3">
    <source>
        <dbReference type="Proteomes" id="UP000027002"/>
    </source>
</evidence>